<evidence type="ECO:0000313" key="6">
    <source>
        <dbReference type="Proteomes" id="UP000055024"/>
    </source>
</evidence>
<name>A0A0V1H3J4_9BILA</name>
<dbReference type="SUPFAM" id="SSF48452">
    <property type="entry name" value="TPR-like"/>
    <property type="match status" value="1"/>
</dbReference>
<dbReference type="Proteomes" id="UP000055024">
    <property type="component" value="Unassembled WGS sequence"/>
</dbReference>
<evidence type="ECO:0000256" key="1">
    <source>
        <dbReference type="ARBA" id="ARBA00022737"/>
    </source>
</evidence>
<dbReference type="InterPro" id="IPR044244">
    <property type="entry name" value="TTC27/Emw1"/>
</dbReference>
<gene>
    <name evidence="5" type="primary">TTC27</name>
    <name evidence="5" type="ORF">T11_9985</name>
</gene>
<dbReference type="EMBL" id="JYDP01000154">
    <property type="protein sequence ID" value="KRZ04805.1"/>
    <property type="molecule type" value="Genomic_DNA"/>
</dbReference>
<dbReference type="AlphaFoldDB" id="A0A0V1H3J4"/>
<reference evidence="5 6" key="1">
    <citation type="submission" date="2015-01" db="EMBL/GenBank/DDBJ databases">
        <title>Evolution of Trichinella species and genotypes.</title>
        <authorList>
            <person name="Korhonen P.K."/>
            <person name="Edoardo P."/>
            <person name="Giuseppe L.R."/>
            <person name="Gasser R.B."/>
        </authorList>
    </citation>
    <scope>NUCLEOTIDE SEQUENCE [LARGE SCALE GENOMIC DNA]</scope>
    <source>
        <strain evidence="5">ISS1029</strain>
    </source>
</reference>
<dbReference type="STRING" id="268475.A0A0V1H3J4"/>
<dbReference type="Pfam" id="PF13181">
    <property type="entry name" value="TPR_8"/>
    <property type="match status" value="2"/>
</dbReference>
<dbReference type="Gene3D" id="1.25.40.10">
    <property type="entry name" value="Tetratricopeptide repeat domain"/>
    <property type="match status" value="1"/>
</dbReference>
<dbReference type="InterPro" id="IPR011990">
    <property type="entry name" value="TPR-like_helical_dom_sf"/>
</dbReference>
<feature type="repeat" description="TPR" evidence="4">
    <location>
        <begin position="485"/>
        <end position="518"/>
    </location>
</feature>
<keyword evidence="2 4" id="KW-0802">TPR repeat</keyword>
<evidence type="ECO:0000256" key="3">
    <source>
        <dbReference type="ARBA" id="ARBA00024020"/>
    </source>
</evidence>
<dbReference type="OrthoDB" id="1936594at2759"/>
<organism evidence="5 6">
    <name type="scientific">Trichinella zimbabwensis</name>
    <dbReference type="NCBI Taxonomy" id="268475"/>
    <lineage>
        <taxon>Eukaryota</taxon>
        <taxon>Metazoa</taxon>
        <taxon>Ecdysozoa</taxon>
        <taxon>Nematoda</taxon>
        <taxon>Enoplea</taxon>
        <taxon>Dorylaimia</taxon>
        <taxon>Trichinellida</taxon>
        <taxon>Trichinellidae</taxon>
        <taxon>Trichinella</taxon>
    </lineage>
</organism>
<dbReference type="PROSITE" id="PS50005">
    <property type="entry name" value="TPR"/>
    <property type="match status" value="2"/>
</dbReference>
<keyword evidence="6" id="KW-1185">Reference proteome</keyword>
<dbReference type="PANTHER" id="PTHR16193">
    <property type="entry name" value="TETRATRICOPEPTIDE REPEAT PROTEIN 27"/>
    <property type="match status" value="1"/>
</dbReference>
<accession>A0A0V1H3J4</accession>
<evidence type="ECO:0000256" key="4">
    <source>
        <dbReference type="PROSITE-ProRule" id="PRU00339"/>
    </source>
</evidence>
<dbReference type="InterPro" id="IPR019734">
    <property type="entry name" value="TPR_rpt"/>
</dbReference>
<feature type="repeat" description="TPR" evidence="4">
    <location>
        <begin position="519"/>
        <end position="552"/>
    </location>
</feature>
<comment type="similarity">
    <text evidence="3">Belongs to the TTC27 family.</text>
</comment>
<proteinExistence type="inferred from homology"/>
<dbReference type="SMART" id="SM00028">
    <property type="entry name" value="TPR"/>
    <property type="match status" value="3"/>
</dbReference>
<evidence type="ECO:0000313" key="5">
    <source>
        <dbReference type="EMBL" id="KRZ04805.1"/>
    </source>
</evidence>
<comment type="caution">
    <text evidence="5">The sequence shown here is derived from an EMBL/GenBank/DDBJ whole genome shotgun (WGS) entry which is preliminary data.</text>
</comment>
<sequence length="794" mass="91340">MNEKHVNVVSVRDFELASVPQAFSTPVVIRDLDRVDVVQKCYGELVANAGEQLLEECFKFGVNCLLHFVEQNFLGPPCDLSSSEFAILRDSTSNNLVCEEYLACDGEEAYLRCRYPILLLISRQTFVDCFEYFVDKFPTTRWWALRVLSIWQSLFRNRQNKIKKILEDQLKPSHGWLTYVRKFDTSLRAQLSIEIANICSFYFCYEQASEMLRSAMLVLRLNVRLTGKYGRRTYHQPCEVPQLVLDVCSAEDSCAEAEEEALHVEALAGVLPKNLPLEDDSLLDQLKLLDVDEKRPLTALEQCAIAAQMVLWEAKTARSPFSQLELSAYLREILKNPRCWSVQAASLYKRSSLEKGNMKTVERALRQIGELVHCFYGSGASAQQRFPLFFATSMPPIWQLRVLNANLLLSLGCVKDALQDYLDLDMVDMVVQCYNRLDLKEQCEKYVRSKLEVKETPALLCHLADITEDEECYVKAWRLSGERYARAQFSLAKLYFKKQLYEQTIEACQKAATIQPLEFSTWYLLGYVSLQAKNFSTALQAYGHCVLIEPDHAEAWNNFAVAALELKEEDRAYRVLKEALRCSYEDKRIWKNFTLVSVRVGRVMDAIEGYHKLVDLGVAVDDMQILGTLVKLCNDADLKAKFESTFRRKLCELFGRLTSQKSNCPELWRLYSELYNPDHVGMDCDLEKYCKLCERAFYCRKKQFELRMEFSSAAEVLEYAVNLAKSKLRLATHLENGDLDATAVRMSAKIACEQILNMIKKEFCMEKKKQNDHDTVDEVMFNSISDLQALCTQL</sequence>
<dbReference type="PANTHER" id="PTHR16193:SF0">
    <property type="entry name" value="TETRATRICOPEPTIDE REPEAT PROTEIN 27"/>
    <property type="match status" value="1"/>
</dbReference>
<evidence type="ECO:0000256" key="2">
    <source>
        <dbReference type="ARBA" id="ARBA00022803"/>
    </source>
</evidence>
<keyword evidence="1" id="KW-0677">Repeat</keyword>
<protein>
    <submittedName>
        <fullName evidence="5">Tetratricopeptide repeat protein 27</fullName>
    </submittedName>
</protein>